<evidence type="ECO:0000313" key="4">
    <source>
        <dbReference type="Proteomes" id="UP000251993"/>
    </source>
</evidence>
<gene>
    <name evidence="3" type="ORF">DR864_11585</name>
</gene>
<keyword evidence="1" id="KW-1133">Transmembrane helix</keyword>
<dbReference type="GO" id="GO:0000155">
    <property type="term" value="F:phosphorelay sensor kinase activity"/>
    <property type="evidence" value="ECO:0007669"/>
    <property type="project" value="InterPro"/>
</dbReference>
<evidence type="ECO:0000256" key="1">
    <source>
        <dbReference type="SAM" id="Phobius"/>
    </source>
</evidence>
<dbReference type="PANTHER" id="PTHR34220">
    <property type="entry name" value="SENSOR HISTIDINE KINASE YPDA"/>
    <property type="match status" value="1"/>
</dbReference>
<dbReference type="GO" id="GO:0016020">
    <property type="term" value="C:membrane"/>
    <property type="evidence" value="ECO:0007669"/>
    <property type="project" value="InterPro"/>
</dbReference>
<keyword evidence="1" id="KW-0812">Transmembrane</keyword>
<dbReference type="AlphaFoldDB" id="A0A344TI74"/>
<dbReference type="EMBL" id="CP030850">
    <property type="protein sequence ID" value="AXE18345.1"/>
    <property type="molecule type" value="Genomic_DNA"/>
</dbReference>
<evidence type="ECO:0000313" key="3">
    <source>
        <dbReference type="EMBL" id="AXE18345.1"/>
    </source>
</evidence>
<sequence>MSMKLISSYIYNKRAVIGEWLFWLFWYMYGCFYVGASANMFTSGAMVWAVGSTLASYSIYRLALVCVHRMFTESKYVLYLIVLFFAGYGFRALVGEIFWQIALRYFDFGTFTKDYNHMINIEGGGMLKRLQFLLFNTDFFLSQPSRWFPISLKLMIDLVMNQRKNNLLEKNKMDLEIKLLKSQINPQFINGALENIKKLTATAPEQAAQMVLKLSNTTRYTLYETDVDAVPLPKELDFIINCIDLEESRLPNQVNVNFRLKTEQSEYLQIAPMLLFPLINSAFKCLKSECDIDLLVEKSVLTLRVEADKINSCQNNALENTQKRLTYLYPNKHRLQLIENEYVYKMELRLELESIMTEKKLMN</sequence>
<keyword evidence="4" id="KW-1185">Reference proteome</keyword>
<protein>
    <recommendedName>
        <fullName evidence="2">Signal transduction histidine kinase internal region domain-containing protein</fullName>
    </recommendedName>
</protein>
<proteinExistence type="predicted"/>
<organism evidence="3 4">
    <name type="scientific">Runella rosea</name>
    <dbReference type="NCBI Taxonomy" id="2259595"/>
    <lineage>
        <taxon>Bacteria</taxon>
        <taxon>Pseudomonadati</taxon>
        <taxon>Bacteroidota</taxon>
        <taxon>Cytophagia</taxon>
        <taxon>Cytophagales</taxon>
        <taxon>Spirosomataceae</taxon>
        <taxon>Runella</taxon>
    </lineage>
</organism>
<dbReference type="Pfam" id="PF06580">
    <property type="entry name" value="His_kinase"/>
    <property type="match status" value="1"/>
</dbReference>
<dbReference type="InterPro" id="IPR050640">
    <property type="entry name" value="Bact_2-comp_sensor_kinase"/>
</dbReference>
<accession>A0A344TI74</accession>
<keyword evidence="1" id="KW-0472">Membrane</keyword>
<evidence type="ECO:0000259" key="2">
    <source>
        <dbReference type="Pfam" id="PF06580"/>
    </source>
</evidence>
<dbReference type="Proteomes" id="UP000251993">
    <property type="component" value="Chromosome"/>
</dbReference>
<feature type="transmembrane region" description="Helical" evidence="1">
    <location>
        <begin position="20"/>
        <end position="39"/>
    </location>
</feature>
<dbReference type="PANTHER" id="PTHR34220:SF7">
    <property type="entry name" value="SENSOR HISTIDINE KINASE YPDA"/>
    <property type="match status" value="1"/>
</dbReference>
<dbReference type="InterPro" id="IPR010559">
    <property type="entry name" value="Sig_transdc_His_kin_internal"/>
</dbReference>
<reference evidence="3 4" key="1">
    <citation type="submission" date="2018-07" db="EMBL/GenBank/DDBJ databases">
        <title>Genome sequencing of Runella.</title>
        <authorList>
            <person name="Baek M.-G."/>
            <person name="Yi H."/>
        </authorList>
    </citation>
    <scope>NUCLEOTIDE SEQUENCE [LARGE SCALE GENOMIC DNA]</scope>
    <source>
        <strain evidence="3 4">HYN0085</strain>
    </source>
</reference>
<name>A0A344TI74_9BACT</name>
<feature type="transmembrane region" description="Helical" evidence="1">
    <location>
        <begin position="45"/>
        <end position="64"/>
    </location>
</feature>
<feature type="domain" description="Signal transduction histidine kinase internal region" evidence="2">
    <location>
        <begin position="176"/>
        <end position="253"/>
    </location>
</feature>
<dbReference type="KEGG" id="run:DR864_11585"/>
<dbReference type="OrthoDB" id="924191at2"/>
<feature type="transmembrane region" description="Helical" evidence="1">
    <location>
        <begin position="76"/>
        <end position="94"/>
    </location>
</feature>